<dbReference type="InterPro" id="IPR001243">
    <property type="entry name" value="Rusticyanin"/>
</dbReference>
<dbReference type="PROSITE" id="PS00196">
    <property type="entry name" value="COPPER_BLUE"/>
    <property type="match status" value="1"/>
</dbReference>
<keyword evidence="2 3" id="KW-0186">Copper</keyword>
<dbReference type="EMBL" id="JABBVZ010000009">
    <property type="protein sequence ID" value="NMP21565.1"/>
    <property type="molecule type" value="Genomic_DNA"/>
</dbReference>
<protein>
    <recommendedName>
        <fullName evidence="6">Rusticyanin</fullName>
    </recommendedName>
</protein>
<comment type="caution">
    <text evidence="4">The sequence shown here is derived from an EMBL/GenBank/DDBJ whole genome shotgun (WGS) entry which is preliminary data.</text>
</comment>
<feature type="binding site" evidence="3">
    <location>
        <position position="244"/>
    </location>
    <ligand>
        <name>Cu cation</name>
        <dbReference type="ChEBI" id="CHEBI:23378"/>
    </ligand>
</feature>
<evidence type="ECO:0000313" key="5">
    <source>
        <dbReference type="Proteomes" id="UP000533476"/>
    </source>
</evidence>
<name>A0A7Y0L1M7_9FIRM</name>
<dbReference type="SUPFAM" id="SSF49503">
    <property type="entry name" value="Cupredoxins"/>
    <property type="match status" value="1"/>
</dbReference>
<dbReference type="InterPro" id="IPR028871">
    <property type="entry name" value="BlueCu_1_BS"/>
</dbReference>
<feature type="binding site" evidence="3">
    <location>
        <position position="176"/>
    </location>
    <ligand>
        <name>Cu cation</name>
        <dbReference type="ChEBI" id="CHEBI:23378"/>
    </ligand>
</feature>
<accession>A0A7Y0L1M7</accession>
<evidence type="ECO:0000256" key="2">
    <source>
        <dbReference type="ARBA" id="ARBA00023008"/>
    </source>
</evidence>
<dbReference type="Gene3D" id="2.60.40.420">
    <property type="entry name" value="Cupredoxins - blue copper proteins"/>
    <property type="match status" value="1"/>
</dbReference>
<dbReference type="PRINTS" id="PR00158">
    <property type="entry name" value="RUSTICYANIN"/>
</dbReference>
<evidence type="ECO:0008006" key="6">
    <source>
        <dbReference type="Google" id="ProtNLM"/>
    </source>
</evidence>
<comment type="cofactor">
    <cofactor evidence="3">
        <name>Cu cation</name>
        <dbReference type="ChEBI" id="CHEBI:23378"/>
    </cofactor>
    <text evidence="3">Binds 1 copper ion per subunit.</text>
</comment>
<evidence type="ECO:0000256" key="3">
    <source>
        <dbReference type="PIRSR" id="PIRSR601243-1"/>
    </source>
</evidence>
<reference evidence="4 5" key="1">
    <citation type="submission" date="2020-04" db="EMBL/GenBank/DDBJ databases">
        <authorList>
            <person name="Zhang R."/>
            <person name="Schippers A."/>
        </authorList>
    </citation>
    <scope>NUCLEOTIDE SEQUENCE [LARGE SCALE GENOMIC DNA]</scope>
    <source>
        <strain evidence="4 5">DSM 109850</strain>
    </source>
</reference>
<dbReference type="GO" id="GO:0005507">
    <property type="term" value="F:copper ion binding"/>
    <property type="evidence" value="ECO:0007669"/>
    <property type="project" value="InterPro"/>
</dbReference>
<dbReference type="AlphaFoldDB" id="A0A7Y0L1M7"/>
<sequence>MKRWSGLAVGLGLMAAGTVGGVAWAAAHGTSVRPATSGAVSPGGSGASMSAMMGGGSTGGMAAAMNQYMGNTHAVMGYVGSGGSGMMAAASGSVWTPGHVAALVQQSERGVTIDRATNTITYHNTQDLLVPLAAPAALHLPGMQWEIDGLINPTVVVPQGAHVTVDLVNADQGYMHGFEVTKATPPFQEMAMMQGTAAFSGSFVMPILPETSQGQYHRSTQFTAATAGTYHYICPVPGHAAHGMVGQFVVS</sequence>
<evidence type="ECO:0000313" key="4">
    <source>
        <dbReference type="EMBL" id="NMP21565.1"/>
    </source>
</evidence>
<keyword evidence="5" id="KW-1185">Reference proteome</keyword>
<dbReference type="GO" id="GO:0009055">
    <property type="term" value="F:electron transfer activity"/>
    <property type="evidence" value="ECO:0007669"/>
    <property type="project" value="InterPro"/>
</dbReference>
<evidence type="ECO:0000256" key="1">
    <source>
        <dbReference type="ARBA" id="ARBA00022723"/>
    </source>
</evidence>
<organism evidence="4 5">
    <name type="scientific">Sulfobacillus harzensis</name>
    <dbReference type="NCBI Taxonomy" id="2729629"/>
    <lineage>
        <taxon>Bacteria</taxon>
        <taxon>Bacillati</taxon>
        <taxon>Bacillota</taxon>
        <taxon>Clostridia</taxon>
        <taxon>Eubacteriales</taxon>
        <taxon>Clostridiales Family XVII. Incertae Sedis</taxon>
        <taxon>Sulfobacillus</taxon>
    </lineage>
</organism>
<dbReference type="RefSeq" id="WP_169097040.1">
    <property type="nucleotide sequence ID" value="NZ_JABBVZ010000009.1"/>
</dbReference>
<dbReference type="InterPro" id="IPR008972">
    <property type="entry name" value="Cupredoxin"/>
</dbReference>
<feature type="binding site" evidence="3">
    <location>
        <position position="234"/>
    </location>
    <ligand>
        <name>Cu cation</name>
        <dbReference type="ChEBI" id="CHEBI:23378"/>
    </ligand>
</feature>
<proteinExistence type="predicted"/>
<gene>
    <name evidence="4" type="ORF">HIJ39_04240</name>
</gene>
<dbReference type="Proteomes" id="UP000533476">
    <property type="component" value="Unassembled WGS sequence"/>
</dbReference>
<keyword evidence="1 3" id="KW-0479">Metal-binding</keyword>
<feature type="binding site" evidence="3">
    <location>
        <position position="239"/>
    </location>
    <ligand>
        <name>Cu cation</name>
        <dbReference type="ChEBI" id="CHEBI:23378"/>
    </ligand>
</feature>